<evidence type="ECO:0000259" key="2">
    <source>
        <dbReference type="Pfam" id="PF00561"/>
    </source>
</evidence>
<feature type="transmembrane region" description="Helical" evidence="1">
    <location>
        <begin position="71"/>
        <end position="90"/>
    </location>
</feature>
<keyword evidence="1" id="KW-0812">Transmembrane</keyword>
<dbReference type="Gene3D" id="3.40.50.1820">
    <property type="entry name" value="alpha/beta hydrolase"/>
    <property type="match status" value="1"/>
</dbReference>
<feature type="transmembrane region" description="Helical" evidence="1">
    <location>
        <begin position="7"/>
        <end position="29"/>
    </location>
</feature>
<reference evidence="3" key="1">
    <citation type="submission" date="2015-07" db="EMBL/GenBank/DDBJ databases">
        <title>Adaptation to a free-living lifestyle via gene acquisitions in the diplomonad Trepomonas sp. PC1.</title>
        <authorList>
            <person name="Xu F."/>
            <person name="Jerlstrom-Hultqvist J."/>
            <person name="Kolisko M."/>
            <person name="Simpson A.G.B."/>
            <person name="Roger A.J."/>
            <person name="Svard S.G."/>
            <person name="Andersson J.O."/>
        </authorList>
    </citation>
    <scope>NUCLEOTIDE SEQUENCE</scope>
    <source>
        <strain evidence="3">PC1</strain>
    </source>
</reference>
<feature type="non-terminal residue" evidence="3">
    <location>
        <position position="1"/>
    </location>
</feature>
<dbReference type="GO" id="GO:0016787">
    <property type="term" value="F:hydrolase activity"/>
    <property type="evidence" value="ECO:0007669"/>
    <property type="project" value="UniProtKB-KW"/>
</dbReference>
<protein>
    <submittedName>
        <fullName evidence="3">Alpha/beta hydrolase family protein</fullName>
    </submittedName>
</protein>
<accession>A0A146KFT6</accession>
<name>A0A146KFT6_9EUKA</name>
<feature type="transmembrane region" description="Helical" evidence="1">
    <location>
        <begin position="41"/>
        <end position="59"/>
    </location>
</feature>
<dbReference type="EMBL" id="GDID01001043">
    <property type="protein sequence ID" value="JAP95563.1"/>
    <property type="molecule type" value="Transcribed_RNA"/>
</dbReference>
<organism evidence="3">
    <name type="scientific">Trepomonas sp. PC1</name>
    <dbReference type="NCBI Taxonomy" id="1076344"/>
    <lineage>
        <taxon>Eukaryota</taxon>
        <taxon>Metamonada</taxon>
        <taxon>Diplomonadida</taxon>
        <taxon>Hexamitidae</taxon>
        <taxon>Hexamitinae</taxon>
        <taxon>Trepomonas</taxon>
    </lineage>
</organism>
<dbReference type="AlphaFoldDB" id="A0A146KFT6"/>
<feature type="transmembrane region" description="Helical" evidence="1">
    <location>
        <begin position="96"/>
        <end position="115"/>
    </location>
</feature>
<keyword evidence="1" id="KW-0472">Membrane</keyword>
<gene>
    <name evidence="3" type="ORF">TPC1_11402</name>
</gene>
<dbReference type="SUPFAM" id="SSF53474">
    <property type="entry name" value="alpha/beta-Hydrolases"/>
    <property type="match status" value="1"/>
</dbReference>
<dbReference type="InterPro" id="IPR000073">
    <property type="entry name" value="AB_hydrolase_1"/>
</dbReference>
<evidence type="ECO:0000256" key="1">
    <source>
        <dbReference type="SAM" id="Phobius"/>
    </source>
</evidence>
<sequence length="424" mass="48951">KIQLSYYVILVMIFTIWLIIELLLSFKIIKSNTIVNRQASVVISLINVMFFSSLIIYLALSIVRNFSKQKFVKLTIILEVIFIFMFIIIAATFRDPLIICLTSIFAHLCSLLIFISYQIQLGKNYILLEPSQAKLFPLLVLSSLSLILLTLITLQSVLCKIYQPQPFGNVSSIHSFCQGNDHGKSTFLVFTDTSQNSFDALQLQRHLSYKFRRVCVFDYPGMGFSVYDNNVIQQIYSFLNISNEITQRKFSLIGYKTGGLVAQLFLAKYEEIVQNIIVIDTVKDLQDKNQIQLMQFLSVFAFLRLKPFQVPEIPNPYSENVDVKRVFKELQMNFQNIGGQKEQVSKELHQFAVESDEKCGDKEFYPKIKVKTLQILSQELKNVLEWKEYLEEFKNCQNAIQRVADIQNLQSEAIALIILEEVTD</sequence>
<evidence type="ECO:0000313" key="3">
    <source>
        <dbReference type="EMBL" id="JAP95563.1"/>
    </source>
</evidence>
<proteinExistence type="predicted"/>
<feature type="domain" description="AB hydrolase-1" evidence="2">
    <location>
        <begin position="203"/>
        <end position="314"/>
    </location>
</feature>
<keyword evidence="3" id="KW-0378">Hydrolase</keyword>
<keyword evidence="1" id="KW-1133">Transmembrane helix</keyword>
<feature type="transmembrane region" description="Helical" evidence="1">
    <location>
        <begin position="135"/>
        <end position="158"/>
    </location>
</feature>
<dbReference type="InterPro" id="IPR029058">
    <property type="entry name" value="AB_hydrolase_fold"/>
</dbReference>
<dbReference type="Pfam" id="PF00561">
    <property type="entry name" value="Abhydrolase_1"/>
    <property type="match status" value="1"/>
</dbReference>